<protein>
    <submittedName>
        <fullName evidence="2">Uncharacterized protein</fullName>
    </submittedName>
</protein>
<reference evidence="2 3" key="1">
    <citation type="submission" date="2019-01" db="EMBL/GenBank/DDBJ databases">
        <title>Genome sequencing of strain FW100M-8.</title>
        <authorList>
            <person name="Heo J."/>
            <person name="Kim S.-J."/>
            <person name="Kim J.-S."/>
            <person name="Hong S.-B."/>
            <person name="Kwon S.-W."/>
        </authorList>
    </citation>
    <scope>NUCLEOTIDE SEQUENCE [LARGE SCALE GENOMIC DNA]</scope>
    <source>
        <strain evidence="2 3">FW100M-8</strain>
    </source>
</reference>
<proteinExistence type="predicted"/>
<dbReference type="KEGG" id="agf:ET445_05100"/>
<keyword evidence="3" id="KW-1185">Reference proteome</keyword>
<dbReference type="RefSeq" id="WP_129189420.1">
    <property type="nucleotide sequence ID" value="NZ_CP035491.1"/>
</dbReference>
<accession>A0A4P6FA41</accession>
<dbReference type="EMBL" id="CP035491">
    <property type="protein sequence ID" value="QAY72812.1"/>
    <property type="molecule type" value="Genomic_DNA"/>
</dbReference>
<feature type="region of interest" description="Disordered" evidence="1">
    <location>
        <begin position="146"/>
        <end position="169"/>
    </location>
</feature>
<name>A0A4P6FA41_9MICO</name>
<dbReference type="AlphaFoldDB" id="A0A4P6FA41"/>
<evidence type="ECO:0000313" key="3">
    <source>
        <dbReference type="Proteomes" id="UP000291259"/>
    </source>
</evidence>
<evidence type="ECO:0000313" key="2">
    <source>
        <dbReference type="EMBL" id="QAY72812.1"/>
    </source>
</evidence>
<organism evidence="2 3">
    <name type="scientific">Agromyces protaetiae</name>
    <dbReference type="NCBI Taxonomy" id="2509455"/>
    <lineage>
        <taxon>Bacteria</taxon>
        <taxon>Bacillati</taxon>
        <taxon>Actinomycetota</taxon>
        <taxon>Actinomycetes</taxon>
        <taxon>Micrococcales</taxon>
        <taxon>Microbacteriaceae</taxon>
        <taxon>Agromyces</taxon>
    </lineage>
</organism>
<dbReference type="Proteomes" id="UP000291259">
    <property type="component" value="Chromosome"/>
</dbReference>
<sequence>MPFFPRRGRPSDAEADAGRLRAVFFERHPGFDALPPIAGRLEDVARAVGLPQSFLDREAVEGRLRDTFRALAVEAGLRVGDRGVGDRLARVLAAGDPLSDDALWDAFFAGGARTVAGAGPVARACADGRLVEVTVSALRREQLLGGADASATQTGEAERAASAPRDAHDGDRARLRDLLDAAGFERVNADRYHGAFRTPGESTRPLWVDLGASLTVFAPFAEYEGHTIPDRYHDLHGGRYDIEGHAPFAVLTVELPWEIEESTFRHEARAIALQAEAWRRHHVPRRRPD</sequence>
<evidence type="ECO:0000256" key="1">
    <source>
        <dbReference type="SAM" id="MobiDB-lite"/>
    </source>
</evidence>
<dbReference type="OrthoDB" id="9767869at2"/>
<gene>
    <name evidence="2" type="ORF">ET445_05100</name>
</gene>